<keyword evidence="5" id="KW-0573">Peptidoglycan synthesis</keyword>
<dbReference type="AlphaFoldDB" id="A0A6I3N8S9"/>
<evidence type="ECO:0000256" key="3">
    <source>
        <dbReference type="ARBA" id="ARBA00022801"/>
    </source>
</evidence>
<evidence type="ECO:0000313" key="9">
    <source>
        <dbReference type="EMBL" id="MTL94101.1"/>
    </source>
</evidence>
<evidence type="ECO:0000256" key="4">
    <source>
        <dbReference type="ARBA" id="ARBA00022960"/>
    </source>
</evidence>
<dbReference type="GO" id="GO:0008360">
    <property type="term" value="P:regulation of cell shape"/>
    <property type="evidence" value="ECO:0007669"/>
    <property type="project" value="UniProtKB-KW"/>
</dbReference>
<dbReference type="RefSeq" id="WP_129821243.1">
    <property type="nucleotide sequence ID" value="NZ_JAQMIS010000003.1"/>
</dbReference>
<evidence type="ECO:0000256" key="2">
    <source>
        <dbReference type="ARBA" id="ARBA00022729"/>
    </source>
</evidence>
<dbReference type="InterPro" id="IPR012338">
    <property type="entry name" value="Beta-lactam/transpept-like"/>
</dbReference>
<dbReference type="InterPro" id="IPR018044">
    <property type="entry name" value="Peptidase_S11"/>
</dbReference>
<evidence type="ECO:0000256" key="1">
    <source>
        <dbReference type="ARBA" id="ARBA00007164"/>
    </source>
</evidence>
<dbReference type="EMBL" id="WMQV01000010">
    <property type="protein sequence ID" value="MTL94101.1"/>
    <property type="molecule type" value="Genomic_DNA"/>
</dbReference>
<keyword evidence="3" id="KW-0378">Hydrolase</keyword>
<feature type="domain" description="Peptidase S11 D-alanyl-D-alanine carboxypeptidase A N-terminal" evidence="8">
    <location>
        <begin position="28"/>
        <end position="260"/>
    </location>
</feature>
<dbReference type="Gene3D" id="3.40.710.10">
    <property type="entry name" value="DD-peptidase/beta-lactamase superfamily"/>
    <property type="match status" value="1"/>
</dbReference>
<gene>
    <name evidence="9" type="ORF">GMA64_06145</name>
</gene>
<dbReference type="PROSITE" id="PS51257">
    <property type="entry name" value="PROKAR_LIPOPROTEIN"/>
    <property type="match status" value="1"/>
</dbReference>
<keyword evidence="9" id="KW-0121">Carboxypeptidase</keyword>
<dbReference type="InterPro" id="IPR001967">
    <property type="entry name" value="Peptidase_S11_N"/>
</dbReference>
<evidence type="ECO:0000256" key="6">
    <source>
        <dbReference type="ARBA" id="ARBA00023316"/>
    </source>
</evidence>
<reference evidence="9" key="1">
    <citation type="journal article" date="2019" name="Nat. Med.">
        <title>A library of human gut bacterial isolates paired with longitudinal multiomics data enables mechanistic microbiome research.</title>
        <authorList>
            <person name="Poyet M."/>
            <person name="Groussin M."/>
            <person name="Gibbons S.M."/>
            <person name="Avila-Pacheco J."/>
            <person name="Jiang X."/>
            <person name="Kearney S.M."/>
            <person name="Perrotta A.R."/>
            <person name="Berdy B."/>
            <person name="Zhao S."/>
            <person name="Lieberman T.D."/>
            <person name="Swanson P.K."/>
            <person name="Smith M."/>
            <person name="Roesemann S."/>
            <person name="Alexander J.E."/>
            <person name="Rich S.A."/>
            <person name="Livny J."/>
            <person name="Vlamakis H."/>
            <person name="Clish C."/>
            <person name="Bullock K."/>
            <person name="Deik A."/>
            <person name="Scott J."/>
            <person name="Pierce K.A."/>
            <person name="Xavier R.J."/>
            <person name="Alm E.J."/>
        </authorList>
    </citation>
    <scope>NUCLEOTIDE SEQUENCE</scope>
    <source>
        <strain evidence="9">BIOML-A179</strain>
    </source>
</reference>
<dbReference type="GO" id="GO:0071555">
    <property type="term" value="P:cell wall organization"/>
    <property type="evidence" value="ECO:0007669"/>
    <property type="project" value="UniProtKB-KW"/>
</dbReference>
<keyword evidence="2" id="KW-0732">Signal</keyword>
<dbReference type="GO" id="GO:0006508">
    <property type="term" value="P:proteolysis"/>
    <property type="evidence" value="ECO:0007669"/>
    <property type="project" value="InterPro"/>
</dbReference>
<dbReference type="PANTHER" id="PTHR21581">
    <property type="entry name" value="D-ALANYL-D-ALANINE CARBOXYPEPTIDASE"/>
    <property type="match status" value="1"/>
</dbReference>
<dbReference type="GO" id="GO:0009252">
    <property type="term" value="P:peptidoglycan biosynthetic process"/>
    <property type="evidence" value="ECO:0007669"/>
    <property type="project" value="UniProtKB-KW"/>
</dbReference>
<comment type="similarity">
    <text evidence="1 7">Belongs to the peptidase S11 family.</text>
</comment>
<evidence type="ECO:0000259" key="8">
    <source>
        <dbReference type="Pfam" id="PF00768"/>
    </source>
</evidence>
<organism evidence="9">
    <name type="scientific">Turicibacter sanguinis</name>
    <dbReference type="NCBI Taxonomy" id="154288"/>
    <lineage>
        <taxon>Bacteria</taxon>
        <taxon>Bacillati</taxon>
        <taxon>Bacillota</taxon>
        <taxon>Erysipelotrichia</taxon>
        <taxon>Erysipelotrichales</taxon>
        <taxon>Turicibacteraceae</taxon>
        <taxon>Turicibacter</taxon>
    </lineage>
</organism>
<proteinExistence type="inferred from homology"/>
<comment type="caution">
    <text evidence="9">The sequence shown here is derived from an EMBL/GenBank/DDBJ whole genome shotgun (WGS) entry which is preliminary data.</text>
</comment>
<accession>A0A6I3N8S9</accession>
<dbReference type="Pfam" id="PF00768">
    <property type="entry name" value="Peptidase_S11"/>
    <property type="match status" value="1"/>
</dbReference>
<evidence type="ECO:0000256" key="5">
    <source>
        <dbReference type="ARBA" id="ARBA00022984"/>
    </source>
</evidence>
<dbReference type="PRINTS" id="PR00725">
    <property type="entry name" value="DADACBPTASE1"/>
</dbReference>
<keyword evidence="6" id="KW-0961">Cell wall biogenesis/degradation</keyword>
<name>A0A6I3N8S9_9FIRM</name>
<keyword evidence="4" id="KW-0133">Cell shape</keyword>
<keyword evidence="9" id="KW-0645">Protease</keyword>
<protein>
    <submittedName>
        <fullName evidence="9">D-alanyl-D-alanine carboxypeptidase</fullName>
    </submittedName>
</protein>
<dbReference type="PANTHER" id="PTHR21581:SF6">
    <property type="entry name" value="TRAFFICKING PROTEIN PARTICLE COMPLEX SUBUNIT 12"/>
    <property type="match status" value="1"/>
</dbReference>
<dbReference type="SUPFAM" id="SSF56601">
    <property type="entry name" value="beta-lactamase/transpeptidase-like"/>
    <property type="match status" value="1"/>
</dbReference>
<sequence>MWKPVILLMTIVLSLTGCSKKVEPAYEQPTFDVNSANAIMVNLTNDEVMYTKNEDKKVYPASLTKMMTVLVAIENMKQEEMLTIADYTQLYADNASMAGFLPNDKVDSVDLLYGTMLPSGADAAESLAVNIAGSVPRFVEMMNEKAKELGMNDTHFMNVTGLHDPNHYTTVTDLSKLLAYALKDPVFSEVFTTKRYSTHGSLKNPEGITFYSRLFSKLATPKFKGGEILGGKTGYTPEAGLCLASLATDNEDEYILITTGGPGDGNTEQTNIIDAINLYQHFLSQ</sequence>
<evidence type="ECO:0000256" key="7">
    <source>
        <dbReference type="RuleBase" id="RU004016"/>
    </source>
</evidence>
<dbReference type="GO" id="GO:0009002">
    <property type="term" value="F:serine-type D-Ala-D-Ala carboxypeptidase activity"/>
    <property type="evidence" value="ECO:0007669"/>
    <property type="project" value="InterPro"/>
</dbReference>